<evidence type="ECO:0000313" key="1">
    <source>
        <dbReference type="EMBL" id="KAJ5270948.1"/>
    </source>
</evidence>
<accession>A0ABQ8WLN6</accession>
<dbReference type="EMBL" id="JAPVEB010000003">
    <property type="protein sequence ID" value="KAJ5270948.1"/>
    <property type="molecule type" value="Genomic_DNA"/>
</dbReference>
<comment type="caution">
    <text evidence="1">The sequence shown here is derived from an EMBL/GenBank/DDBJ whole genome shotgun (WGS) entry which is preliminary data.</text>
</comment>
<dbReference type="Proteomes" id="UP001220256">
    <property type="component" value="Unassembled WGS sequence"/>
</dbReference>
<sequence>MRKTTGHAEREFISKAEMIAALSILPPNVRLLIANEACYSGSWATIDPDLGANRDVLIKTAATVARSVWLVGIDGSLGETSPRRLTIAIPVG</sequence>
<proteinExistence type="predicted"/>
<reference evidence="1 2" key="1">
    <citation type="journal article" date="2023" name="IMA Fungus">
        <title>Comparative genomic study of the Penicillium genus elucidates a diverse pangenome and 15 lateral gene transfer events.</title>
        <authorList>
            <person name="Petersen C."/>
            <person name="Sorensen T."/>
            <person name="Nielsen M.R."/>
            <person name="Sondergaard T.E."/>
            <person name="Sorensen J.L."/>
            <person name="Fitzpatrick D.A."/>
            <person name="Frisvad J.C."/>
            <person name="Nielsen K.L."/>
        </authorList>
    </citation>
    <scope>NUCLEOTIDE SEQUENCE [LARGE SCALE GENOMIC DNA]</scope>
    <source>
        <strain evidence="1 2">IBT 3361</strain>
    </source>
</reference>
<gene>
    <name evidence="1" type="ORF">N7505_006706</name>
</gene>
<organism evidence="1 2">
    <name type="scientific">Penicillium chrysogenum</name>
    <name type="common">Penicillium notatum</name>
    <dbReference type="NCBI Taxonomy" id="5076"/>
    <lineage>
        <taxon>Eukaryota</taxon>
        <taxon>Fungi</taxon>
        <taxon>Dikarya</taxon>
        <taxon>Ascomycota</taxon>
        <taxon>Pezizomycotina</taxon>
        <taxon>Eurotiomycetes</taxon>
        <taxon>Eurotiomycetidae</taxon>
        <taxon>Eurotiales</taxon>
        <taxon>Aspergillaceae</taxon>
        <taxon>Penicillium</taxon>
        <taxon>Penicillium chrysogenum species complex</taxon>
    </lineage>
</organism>
<evidence type="ECO:0000313" key="2">
    <source>
        <dbReference type="Proteomes" id="UP001220256"/>
    </source>
</evidence>
<protein>
    <submittedName>
        <fullName evidence="1">Uncharacterized protein</fullName>
    </submittedName>
</protein>
<name>A0ABQ8WLN6_PENCH</name>
<keyword evidence="2" id="KW-1185">Reference proteome</keyword>